<keyword evidence="6" id="KW-1185">Reference proteome</keyword>
<comment type="caution">
    <text evidence="5">The sequence shown here is derived from an EMBL/GenBank/DDBJ whole genome shotgun (WGS) entry which is preliminary data.</text>
</comment>
<dbReference type="AlphaFoldDB" id="A0A9J6BGB9"/>
<dbReference type="PANTHER" id="PTHR24258">
    <property type="entry name" value="SERINE PROTEASE-RELATED"/>
    <property type="match status" value="1"/>
</dbReference>
<dbReference type="Proteomes" id="UP001107558">
    <property type="component" value="Chromosome 4"/>
</dbReference>
<evidence type="ECO:0000256" key="3">
    <source>
        <dbReference type="SAM" id="SignalP"/>
    </source>
</evidence>
<evidence type="ECO:0000313" key="5">
    <source>
        <dbReference type="EMBL" id="KAG5668639.1"/>
    </source>
</evidence>
<evidence type="ECO:0000256" key="1">
    <source>
        <dbReference type="ARBA" id="ARBA00023157"/>
    </source>
</evidence>
<dbReference type="InterPro" id="IPR009003">
    <property type="entry name" value="Peptidase_S1_PA"/>
</dbReference>
<dbReference type="Gene3D" id="2.40.10.10">
    <property type="entry name" value="Trypsin-like serine proteases"/>
    <property type="match status" value="1"/>
</dbReference>
<dbReference type="PANTHER" id="PTHR24258:SF142">
    <property type="entry name" value="PEPTIDASE S1 DOMAIN-CONTAINING PROTEIN"/>
    <property type="match status" value="1"/>
</dbReference>
<organism evidence="5 6">
    <name type="scientific">Polypedilum vanderplanki</name>
    <name type="common">Sleeping chironomid midge</name>
    <dbReference type="NCBI Taxonomy" id="319348"/>
    <lineage>
        <taxon>Eukaryota</taxon>
        <taxon>Metazoa</taxon>
        <taxon>Ecdysozoa</taxon>
        <taxon>Arthropoda</taxon>
        <taxon>Hexapoda</taxon>
        <taxon>Insecta</taxon>
        <taxon>Pterygota</taxon>
        <taxon>Neoptera</taxon>
        <taxon>Endopterygota</taxon>
        <taxon>Diptera</taxon>
        <taxon>Nematocera</taxon>
        <taxon>Chironomoidea</taxon>
        <taxon>Chironomidae</taxon>
        <taxon>Chironominae</taxon>
        <taxon>Polypedilum</taxon>
        <taxon>Polypedilum</taxon>
    </lineage>
</organism>
<dbReference type="CDD" id="cd00190">
    <property type="entry name" value="Tryp_SPc"/>
    <property type="match status" value="1"/>
</dbReference>
<dbReference type="InterPro" id="IPR043504">
    <property type="entry name" value="Peptidase_S1_PA_chymotrypsin"/>
</dbReference>
<proteinExistence type="inferred from homology"/>
<dbReference type="PRINTS" id="PR00722">
    <property type="entry name" value="CHYMOTRYPSIN"/>
</dbReference>
<keyword evidence="3" id="KW-0732">Signal</keyword>
<dbReference type="EMBL" id="JADBJN010000004">
    <property type="protein sequence ID" value="KAG5668639.1"/>
    <property type="molecule type" value="Genomic_DNA"/>
</dbReference>
<feature type="chain" id="PRO_5039945575" description="Peptidase S1 domain-containing protein" evidence="3">
    <location>
        <begin position="25"/>
        <end position="340"/>
    </location>
</feature>
<dbReference type="SUPFAM" id="SSF50494">
    <property type="entry name" value="Trypsin-like serine proteases"/>
    <property type="match status" value="1"/>
</dbReference>
<evidence type="ECO:0000313" key="6">
    <source>
        <dbReference type="Proteomes" id="UP001107558"/>
    </source>
</evidence>
<reference evidence="5" key="1">
    <citation type="submission" date="2021-03" db="EMBL/GenBank/DDBJ databases">
        <title>Chromosome level genome of the anhydrobiotic midge Polypedilum vanderplanki.</title>
        <authorList>
            <person name="Yoshida Y."/>
            <person name="Kikawada T."/>
            <person name="Gusev O."/>
        </authorList>
    </citation>
    <scope>NUCLEOTIDE SEQUENCE</scope>
    <source>
        <strain evidence="5">NIAS01</strain>
        <tissue evidence="5">Whole body or cell culture</tissue>
    </source>
</reference>
<name>A0A9J6BGB9_POLVA</name>
<feature type="signal peptide" evidence="3">
    <location>
        <begin position="1"/>
        <end position="24"/>
    </location>
</feature>
<keyword evidence="1" id="KW-1015">Disulfide bond</keyword>
<sequence>MQKIFLKFFKIFLLLLANIGGNFAQNVCFCVTTGNCGTSTSGSTDGSNSIDIRIVAPTGTTLSPTVSPSTVFLSCQAGLSVCCLASYQCGIRYPPVAQAPQPAPGSGHTSFVLLAASDSSYQGSGVLIDHLHVLTVAHKVSSFASNGQQLKVRLGEWDASQSVEPIPAQEYFVSRIFIHPAFNSANLKNDVAILRLSNSVLLGQTPTITTACLPSAQITGQRCFVAGWGKTEFNGGTYSSISKEVDVPIVDQNTCQNQLRLTRLSSTFQLDFVSFMCAGGEAGKDACVGDGGSPLVCKVGNNWFVAGLVAWGIGCAQANVPGVYVNVVNYISWIQQTTRS</sequence>
<dbReference type="InterPro" id="IPR001254">
    <property type="entry name" value="Trypsin_dom"/>
</dbReference>
<evidence type="ECO:0000259" key="4">
    <source>
        <dbReference type="PROSITE" id="PS50240"/>
    </source>
</evidence>
<feature type="domain" description="Peptidase S1" evidence="4">
    <location>
        <begin position="54"/>
        <end position="339"/>
    </location>
</feature>
<dbReference type="SMART" id="SM00020">
    <property type="entry name" value="Tryp_SPc"/>
    <property type="match status" value="1"/>
</dbReference>
<dbReference type="InterPro" id="IPR001314">
    <property type="entry name" value="Peptidase_S1A"/>
</dbReference>
<evidence type="ECO:0000256" key="2">
    <source>
        <dbReference type="ARBA" id="ARBA00024195"/>
    </source>
</evidence>
<dbReference type="Pfam" id="PF00089">
    <property type="entry name" value="Trypsin"/>
    <property type="match status" value="1"/>
</dbReference>
<dbReference type="PROSITE" id="PS50240">
    <property type="entry name" value="TRYPSIN_DOM"/>
    <property type="match status" value="1"/>
</dbReference>
<dbReference type="GO" id="GO:0006508">
    <property type="term" value="P:proteolysis"/>
    <property type="evidence" value="ECO:0007669"/>
    <property type="project" value="InterPro"/>
</dbReference>
<gene>
    <name evidence="5" type="ORF">PVAND_016574</name>
</gene>
<protein>
    <recommendedName>
        <fullName evidence="4">Peptidase S1 domain-containing protein</fullName>
    </recommendedName>
</protein>
<dbReference type="InterPro" id="IPR041515">
    <property type="entry name" value="PPAF-2-like_Clip"/>
</dbReference>
<dbReference type="OrthoDB" id="6656697at2759"/>
<comment type="similarity">
    <text evidence="2">Belongs to the peptidase S1 family. CLIP subfamily.</text>
</comment>
<dbReference type="Pfam" id="PF18322">
    <property type="entry name" value="CLIP_1"/>
    <property type="match status" value="1"/>
</dbReference>
<accession>A0A9J6BGB9</accession>
<dbReference type="FunFam" id="2.40.10.10:FF:000002">
    <property type="entry name" value="Transmembrane protease serine"/>
    <property type="match status" value="1"/>
</dbReference>
<dbReference type="GO" id="GO:0004252">
    <property type="term" value="F:serine-type endopeptidase activity"/>
    <property type="evidence" value="ECO:0007669"/>
    <property type="project" value="InterPro"/>
</dbReference>